<keyword evidence="2" id="KW-1185">Reference proteome</keyword>
<dbReference type="Proteomes" id="UP000238390">
    <property type="component" value="Chromosome"/>
</dbReference>
<dbReference type="RefSeq" id="WP_044262590.1">
    <property type="nucleotide sequence ID" value="NZ_CP027169.1"/>
</dbReference>
<protein>
    <submittedName>
        <fullName evidence="1">Uncharacterized protein</fullName>
    </submittedName>
</protein>
<organism evidence="1 2">
    <name type="scientific">Pseudomonas paraeruginosa</name>
    <dbReference type="NCBI Taxonomy" id="2994495"/>
    <lineage>
        <taxon>Bacteria</taxon>
        <taxon>Pseudomonadati</taxon>
        <taxon>Pseudomonadota</taxon>
        <taxon>Gammaproteobacteria</taxon>
        <taxon>Pseudomonadales</taxon>
        <taxon>Pseudomonadaceae</taxon>
        <taxon>Pseudomonas</taxon>
    </lineage>
</organism>
<dbReference type="EMBL" id="CP027169">
    <property type="protein sequence ID" value="AVK05657.1"/>
    <property type="molecule type" value="Genomic_DNA"/>
</dbReference>
<dbReference type="AlphaFoldDB" id="A0A2R3IVM3"/>
<evidence type="ECO:0000313" key="2">
    <source>
        <dbReference type="Proteomes" id="UP000238390"/>
    </source>
</evidence>
<evidence type="ECO:0000313" key="1">
    <source>
        <dbReference type="EMBL" id="AVK05657.1"/>
    </source>
</evidence>
<accession>A0A2R3IVM3</accession>
<gene>
    <name evidence="1" type="ORF">CSB93_0731</name>
</gene>
<name>A0A2R3IVM3_9PSED</name>
<sequence length="91" mass="9584">MTKHPSGSAVKATTAPRHLVALAIVGGALIAFQVNKTDATRASLQSVTDMARRLGQLNDQDVSVVAQLLARPARTARTADPATQFGEHTHV</sequence>
<proteinExistence type="predicted"/>
<reference evidence="1 2" key="1">
    <citation type="submission" date="2018-02" db="EMBL/GenBank/DDBJ databases">
        <title>FDA/CDC Antimicrobial Resistant Isolate Bank Genome Sequencing.</title>
        <authorList>
            <person name="Benahmed F.H."/>
            <person name="Lutgring J.D."/>
            <person name="Yoo B."/>
            <person name="Machado M."/>
            <person name="Brown A."/>
            <person name="McAllister G."/>
            <person name="Perry A."/>
            <person name="Halpin A.L."/>
            <person name="Vavikolanu K."/>
            <person name="Ott S."/>
            <person name="Zhao X."/>
            <person name="Tallon L.J."/>
            <person name="Sadzewicz L."/>
            <person name="Aluvathingal J."/>
            <person name="Nadendla S."/>
            <person name="Voskania-kordi A."/>
            <person name="Simonyan V."/>
            <person name="Patel J."/>
            <person name="Shawar R.M."/>
        </authorList>
    </citation>
    <scope>NUCLEOTIDE SEQUENCE [LARGE SCALE GENOMIC DNA]</scope>
    <source>
        <strain evidence="1 2">AR_0356</strain>
    </source>
</reference>